<dbReference type="RefSeq" id="WP_170020956.1">
    <property type="nucleotide sequence ID" value="NZ_JABCSC020000001.1"/>
</dbReference>
<dbReference type="EMBL" id="JABCSC020000001">
    <property type="protein sequence ID" value="NSL54459.1"/>
    <property type="molecule type" value="Genomic_DNA"/>
</dbReference>
<gene>
    <name evidence="2" type="ORF">HJ583_005445</name>
</gene>
<protein>
    <recommendedName>
        <fullName evidence="4">Iron uptake protein</fullName>
    </recommendedName>
</protein>
<evidence type="ECO:0008006" key="4">
    <source>
        <dbReference type="Google" id="ProtNLM"/>
    </source>
</evidence>
<evidence type="ECO:0000313" key="2">
    <source>
        <dbReference type="EMBL" id="NSL54459.1"/>
    </source>
</evidence>
<accession>A0ABX2IIL8</accession>
<evidence type="ECO:0000313" key="3">
    <source>
        <dbReference type="Proteomes" id="UP000778523"/>
    </source>
</evidence>
<evidence type="ECO:0000256" key="1">
    <source>
        <dbReference type="SAM" id="Phobius"/>
    </source>
</evidence>
<comment type="caution">
    <text evidence="2">The sequence shown here is derived from an EMBL/GenBank/DDBJ whole genome shotgun (WGS) entry which is preliminary data.</text>
</comment>
<reference evidence="2 3" key="1">
    <citation type="submission" date="2020-06" db="EMBL/GenBank/DDBJ databases">
        <title>Draft genome of Uliginosibacterium sp. IMCC34675.</title>
        <authorList>
            <person name="Song J."/>
        </authorList>
    </citation>
    <scope>NUCLEOTIDE SEQUENCE [LARGE SCALE GENOMIC DNA]</scope>
    <source>
        <strain evidence="2 3">IMCC34675</strain>
    </source>
</reference>
<keyword evidence="1" id="KW-0812">Transmembrane</keyword>
<dbReference type="PROSITE" id="PS51257">
    <property type="entry name" value="PROKAR_LIPOPROTEIN"/>
    <property type="match status" value="1"/>
</dbReference>
<feature type="transmembrane region" description="Helical" evidence="1">
    <location>
        <begin position="52"/>
        <end position="72"/>
    </location>
</feature>
<keyword evidence="1" id="KW-0472">Membrane</keyword>
<keyword evidence="1" id="KW-1133">Transmembrane helix</keyword>
<feature type="transmembrane region" description="Helical" evidence="1">
    <location>
        <begin position="20"/>
        <end position="40"/>
    </location>
</feature>
<proteinExistence type="predicted"/>
<feature type="transmembrane region" description="Helical" evidence="1">
    <location>
        <begin position="78"/>
        <end position="95"/>
    </location>
</feature>
<sequence>MTTTSSKPAPIRRDWIAKSLAGALLGFTLAMGCSGLLILATAGLAPGTRAQFAMWLVTPIWLGVLSGCFFFSSGLRAWLWLGGANLLVFATLLLARPA</sequence>
<name>A0ABX2IIL8_9RHOO</name>
<keyword evidence="3" id="KW-1185">Reference proteome</keyword>
<dbReference type="Proteomes" id="UP000778523">
    <property type="component" value="Unassembled WGS sequence"/>
</dbReference>
<organism evidence="2 3">
    <name type="scientific">Uliginosibacterium aquaticum</name>
    <dbReference type="NCBI Taxonomy" id="2731212"/>
    <lineage>
        <taxon>Bacteria</taxon>
        <taxon>Pseudomonadati</taxon>
        <taxon>Pseudomonadota</taxon>
        <taxon>Betaproteobacteria</taxon>
        <taxon>Rhodocyclales</taxon>
        <taxon>Zoogloeaceae</taxon>
        <taxon>Uliginosibacterium</taxon>
    </lineage>
</organism>